<reference evidence="1" key="2">
    <citation type="journal article" date="2015" name="Fish Shellfish Immunol.">
        <title>Early steps in the European eel (Anguilla anguilla)-Vibrio vulnificus interaction in the gills: Role of the RtxA13 toxin.</title>
        <authorList>
            <person name="Callol A."/>
            <person name="Pajuelo D."/>
            <person name="Ebbesson L."/>
            <person name="Teles M."/>
            <person name="MacKenzie S."/>
            <person name="Amaro C."/>
        </authorList>
    </citation>
    <scope>NUCLEOTIDE SEQUENCE</scope>
</reference>
<accession>A0A0E9PI06</accession>
<proteinExistence type="predicted"/>
<dbReference type="AlphaFoldDB" id="A0A0E9PI06"/>
<protein>
    <submittedName>
        <fullName evidence="1">Uncharacterized protein</fullName>
    </submittedName>
</protein>
<name>A0A0E9PI06_ANGAN</name>
<organism evidence="1">
    <name type="scientific">Anguilla anguilla</name>
    <name type="common">European freshwater eel</name>
    <name type="synonym">Muraena anguilla</name>
    <dbReference type="NCBI Taxonomy" id="7936"/>
    <lineage>
        <taxon>Eukaryota</taxon>
        <taxon>Metazoa</taxon>
        <taxon>Chordata</taxon>
        <taxon>Craniata</taxon>
        <taxon>Vertebrata</taxon>
        <taxon>Euteleostomi</taxon>
        <taxon>Actinopterygii</taxon>
        <taxon>Neopterygii</taxon>
        <taxon>Teleostei</taxon>
        <taxon>Anguilliformes</taxon>
        <taxon>Anguillidae</taxon>
        <taxon>Anguilla</taxon>
    </lineage>
</organism>
<reference evidence="1" key="1">
    <citation type="submission" date="2014-11" db="EMBL/GenBank/DDBJ databases">
        <authorList>
            <person name="Amaro Gonzalez C."/>
        </authorList>
    </citation>
    <scope>NUCLEOTIDE SEQUENCE</scope>
</reference>
<dbReference type="EMBL" id="GBXM01104403">
    <property type="protein sequence ID" value="JAH04174.1"/>
    <property type="molecule type" value="Transcribed_RNA"/>
</dbReference>
<evidence type="ECO:0000313" key="1">
    <source>
        <dbReference type="EMBL" id="JAH04174.1"/>
    </source>
</evidence>
<sequence>MVMLYCRTLKYCDNLKSSH</sequence>